<comment type="caution">
    <text evidence="2">The sequence shown here is derived from an EMBL/GenBank/DDBJ whole genome shotgun (WGS) entry which is preliminary data.</text>
</comment>
<evidence type="ECO:0000256" key="1">
    <source>
        <dbReference type="SAM" id="Phobius"/>
    </source>
</evidence>
<protein>
    <submittedName>
        <fullName evidence="2">Uncharacterized protein</fullName>
    </submittedName>
</protein>
<accession>I4EET5</accession>
<proteinExistence type="predicted"/>
<keyword evidence="1" id="KW-0812">Transmembrane</keyword>
<reference evidence="2 3" key="1">
    <citation type="journal article" date="2012" name="ISME J.">
        <title>Nitrification expanded: discovery, physiology and genomics of a nitrite-oxidizing bacterium from the phylum Chloroflexi.</title>
        <authorList>
            <person name="Sorokin D.Y."/>
            <person name="Lucker S."/>
            <person name="Vejmelkova D."/>
            <person name="Kostrikina N.A."/>
            <person name="Kleerebezem R."/>
            <person name="Rijpstra W.I."/>
            <person name="Damste J.S."/>
            <person name="Le Paslier D."/>
            <person name="Muyzer G."/>
            <person name="Wagner M."/>
            <person name="van Loosdrecht M.C."/>
            <person name="Daims H."/>
        </authorList>
    </citation>
    <scope>NUCLEOTIDE SEQUENCE [LARGE SCALE GENOMIC DNA]</scope>
    <source>
        <strain evidence="3">none</strain>
    </source>
</reference>
<feature type="transmembrane region" description="Helical" evidence="1">
    <location>
        <begin position="58"/>
        <end position="78"/>
    </location>
</feature>
<evidence type="ECO:0000313" key="2">
    <source>
        <dbReference type="EMBL" id="CCF83197.1"/>
    </source>
</evidence>
<feature type="transmembrane region" description="Helical" evidence="1">
    <location>
        <begin position="20"/>
        <end position="38"/>
    </location>
</feature>
<dbReference type="EMBL" id="CAGS01000114">
    <property type="protein sequence ID" value="CCF83197.1"/>
    <property type="molecule type" value="Genomic_DNA"/>
</dbReference>
<keyword evidence="1" id="KW-1133">Transmembrane helix</keyword>
<dbReference type="RefSeq" id="WP_008476101.1">
    <property type="nucleotide sequence ID" value="NZ_CAGS01000114.1"/>
</dbReference>
<dbReference type="Proteomes" id="UP000004221">
    <property type="component" value="Unassembled WGS sequence"/>
</dbReference>
<gene>
    <name evidence="2" type="ORF">NITHO_2000008</name>
</gene>
<dbReference type="AlphaFoldDB" id="I4EET5"/>
<organism evidence="2 3">
    <name type="scientific">Nitrolancea hollandica Lb</name>
    <dbReference type="NCBI Taxonomy" id="1129897"/>
    <lineage>
        <taxon>Bacteria</taxon>
        <taxon>Pseudomonadati</taxon>
        <taxon>Thermomicrobiota</taxon>
        <taxon>Thermomicrobia</taxon>
        <taxon>Sphaerobacterales</taxon>
        <taxon>Sphaerobacterineae</taxon>
        <taxon>Sphaerobacteraceae</taxon>
        <taxon>Nitrolancea</taxon>
    </lineage>
</organism>
<name>I4EET5_9BACT</name>
<evidence type="ECO:0000313" key="3">
    <source>
        <dbReference type="Proteomes" id="UP000004221"/>
    </source>
</evidence>
<keyword evidence="1" id="KW-0472">Membrane</keyword>
<sequence length="81" mass="8292">MTTTITTVTTTVSSVTSVTGLIAGLGLVTTLALIAMLISKEISVAVPGGNAIRWSRTLNIGIVPLLISFAVIVAAKLIEIL</sequence>
<keyword evidence="3" id="KW-1185">Reference proteome</keyword>